<reference evidence="2 3" key="1">
    <citation type="submission" date="2024-07" db="EMBL/GenBank/DDBJ databases">
        <authorList>
            <person name="Dulla G.F.J."/>
            <person name="Delorm J.G."/>
        </authorList>
    </citation>
    <scope>NUCLEOTIDE SEQUENCE [LARGE SCALE GENOMIC DNA]</scope>
    <source>
        <strain evidence="2 3">JGD 233</strain>
    </source>
</reference>
<organism evidence="2 3">
    <name type="scientific">Erwinia papayae</name>
    <dbReference type="NCBI Taxonomy" id="206499"/>
    <lineage>
        <taxon>Bacteria</taxon>
        <taxon>Pseudomonadati</taxon>
        <taxon>Pseudomonadota</taxon>
        <taxon>Gammaproteobacteria</taxon>
        <taxon>Enterobacterales</taxon>
        <taxon>Erwiniaceae</taxon>
        <taxon>Erwinia</taxon>
    </lineage>
</organism>
<dbReference type="Gene3D" id="2.160.20.80">
    <property type="entry name" value="E3 ubiquitin-protein ligase SopA"/>
    <property type="match status" value="1"/>
</dbReference>
<evidence type="ECO:0000256" key="1">
    <source>
        <dbReference type="SAM" id="MobiDB-lite"/>
    </source>
</evidence>
<dbReference type="EMBL" id="JBFKZN010000003">
    <property type="protein sequence ID" value="MEW5289014.1"/>
    <property type="molecule type" value="Genomic_DNA"/>
</dbReference>
<accession>A0ABV3MZM5</accession>
<keyword evidence="3" id="KW-1185">Reference proteome</keyword>
<evidence type="ECO:0000313" key="3">
    <source>
        <dbReference type="Proteomes" id="UP001554567"/>
    </source>
</evidence>
<name>A0ABV3MZM5_9GAMM</name>
<gene>
    <name evidence="2" type="ORF">ABW286_07435</name>
</gene>
<evidence type="ECO:0000313" key="2">
    <source>
        <dbReference type="EMBL" id="MEW5289014.1"/>
    </source>
</evidence>
<dbReference type="RefSeq" id="WP_367167099.1">
    <property type="nucleotide sequence ID" value="NZ_JBFKZN010000003.1"/>
</dbReference>
<protein>
    <submittedName>
        <fullName evidence="2">Pentapeptide repeat-containing protein</fullName>
    </submittedName>
</protein>
<sequence length="377" mass="42869">MKISEISTENTVASTKTDSLPNVVPHSDIKSCSSVSVTQQTHSVENNPEEFKFASYFPKVEEKVQEFRKEKDPDVESQPGEKKSYNPALKHFIDIYRSQTLDPRQVISLLGLCHEIRSYIINCEKNNIAQGKLSINTMTAIKVCKELGNFPSEINGVDTYKITKNPLNNDCYSRLDNKKIIELFNFLKCEYNERTLTMLVGAGILMKDSIIEKFGSVEESVIKNKIVDSLMSEGNVRNEIEDFIESVFSKMKSDAFVCDWINYGFPKDRNFMDCITYLGSCINLKYSNMVFRDLSGYNIIDCDLTGSSLDHCSLYGLNMINTVLKDVTMDGVNMADLYNTEGLFLESIEQLIASGVRKLPYYEPLSQEYSERFDSQS</sequence>
<dbReference type="SUPFAM" id="SSF141571">
    <property type="entry name" value="Pentapeptide repeat-like"/>
    <property type="match status" value="1"/>
</dbReference>
<feature type="region of interest" description="Disordered" evidence="1">
    <location>
        <begin position="1"/>
        <end position="20"/>
    </location>
</feature>
<dbReference type="Proteomes" id="UP001554567">
    <property type="component" value="Unassembled WGS sequence"/>
</dbReference>
<proteinExistence type="predicted"/>
<comment type="caution">
    <text evidence="2">The sequence shown here is derived from an EMBL/GenBank/DDBJ whole genome shotgun (WGS) entry which is preliminary data.</text>
</comment>